<comment type="caution">
    <text evidence="1">The sequence shown here is derived from an EMBL/GenBank/DDBJ whole genome shotgun (WGS) entry which is preliminary data.</text>
</comment>
<proteinExistence type="predicted"/>
<reference evidence="1 2" key="1">
    <citation type="journal article" date="2019" name="Sci. Rep.">
        <title>Nanopore sequencing improves the draft genome of the human pathogenic amoeba Naegleria fowleri.</title>
        <authorList>
            <person name="Liechti N."/>
            <person name="Schurch N."/>
            <person name="Bruggmann R."/>
            <person name="Wittwer M."/>
        </authorList>
    </citation>
    <scope>NUCLEOTIDE SEQUENCE [LARGE SCALE GENOMIC DNA]</scope>
    <source>
        <strain evidence="1 2">ATCC 30894</strain>
    </source>
</reference>
<name>A0A6A5C202_NAEFO</name>
<accession>A0A6A5C202</accession>
<evidence type="ECO:0008006" key="3">
    <source>
        <dbReference type="Google" id="ProtNLM"/>
    </source>
</evidence>
<dbReference type="EMBL" id="VFQX01000017">
    <property type="protein sequence ID" value="KAF0980792.1"/>
    <property type="molecule type" value="Genomic_DNA"/>
</dbReference>
<protein>
    <recommendedName>
        <fullName evidence="3">Serine-threonine/tyrosine-protein kinase catalytic domain-containing protein</fullName>
    </recommendedName>
</protein>
<dbReference type="VEuPathDB" id="AmoebaDB:NF0131870"/>
<evidence type="ECO:0000313" key="1">
    <source>
        <dbReference type="EMBL" id="KAF0980792.1"/>
    </source>
</evidence>
<dbReference type="RefSeq" id="XP_044565505.1">
    <property type="nucleotide sequence ID" value="XM_044703887.1"/>
</dbReference>
<dbReference type="OMA" id="WISEYML"/>
<dbReference type="AlphaFoldDB" id="A0A6A5C202"/>
<evidence type="ECO:0000313" key="2">
    <source>
        <dbReference type="Proteomes" id="UP000444721"/>
    </source>
</evidence>
<gene>
    <name evidence="1" type="ORF">FDP41_013275</name>
</gene>
<dbReference type="OrthoDB" id="4062651at2759"/>
<dbReference type="Gene3D" id="1.10.510.10">
    <property type="entry name" value="Transferase(Phosphotransferase) domain 1"/>
    <property type="match status" value="1"/>
</dbReference>
<dbReference type="VEuPathDB" id="AmoebaDB:FDP41_013275"/>
<organism evidence="1 2">
    <name type="scientific">Naegleria fowleri</name>
    <name type="common">Brain eating amoeba</name>
    <dbReference type="NCBI Taxonomy" id="5763"/>
    <lineage>
        <taxon>Eukaryota</taxon>
        <taxon>Discoba</taxon>
        <taxon>Heterolobosea</taxon>
        <taxon>Tetramitia</taxon>
        <taxon>Eutetramitia</taxon>
        <taxon>Vahlkampfiidae</taxon>
        <taxon>Naegleria</taxon>
    </lineage>
</organism>
<dbReference type="Proteomes" id="UP000444721">
    <property type="component" value="Unassembled WGS sequence"/>
</dbReference>
<dbReference type="VEuPathDB" id="AmoebaDB:NfTy_091330"/>
<sequence length="113" mass="13222">MWELFFELPPFTENEKVGLSSVKSTASINILTSVLKGKRPSIPFTNKDELSQWLVLYPLIGFRRNEMLLSAILKYFELTRECWNMEALQRPSFHIIVKSLQNIEQQIKNSTEM</sequence>
<keyword evidence="2" id="KW-1185">Reference proteome</keyword>
<dbReference type="GeneID" id="68120490"/>